<comment type="caution">
    <text evidence="13">The sequence shown here is derived from an EMBL/GenBank/DDBJ whole genome shotgun (WGS) entry which is preliminary data.</text>
</comment>
<evidence type="ECO:0000256" key="4">
    <source>
        <dbReference type="ARBA" id="ARBA00022692"/>
    </source>
</evidence>
<dbReference type="GO" id="GO:0005789">
    <property type="term" value="C:endoplasmic reticulum membrane"/>
    <property type="evidence" value="ECO:0007669"/>
    <property type="project" value="UniProtKB-SubCell"/>
</dbReference>
<evidence type="ECO:0000256" key="7">
    <source>
        <dbReference type="ARBA" id="ARBA00023136"/>
    </source>
</evidence>
<evidence type="ECO:0000313" key="13">
    <source>
        <dbReference type="EMBL" id="KAJ5239161.1"/>
    </source>
</evidence>
<dbReference type="GO" id="GO:0050291">
    <property type="term" value="F:sphingosine N-acyltransferase activity"/>
    <property type="evidence" value="ECO:0007669"/>
    <property type="project" value="InterPro"/>
</dbReference>
<keyword evidence="14" id="KW-1185">Reference proteome</keyword>
<protein>
    <recommendedName>
        <fullName evidence="12">TLC domain-containing protein</fullName>
    </recommendedName>
</protein>
<dbReference type="GO" id="GO:0046513">
    <property type="term" value="P:ceramide biosynthetic process"/>
    <property type="evidence" value="ECO:0007669"/>
    <property type="project" value="InterPro"/>
</dbReference>
<dbReference type="EMBL" id="JAPQKS010000003">
    <property type="protein sequence ID" value="KAJ5239161.1"/>
    <property type="molecule type" value="Genomic_DNA"/>
</dbReference>
<feature type="transmembrane region" description="Helical" evidence="11">
    <location>
        <begin position="359"/>
        <end position="384"/>
    </location>
</feature>
<evidence type="ECO:0000256" key="9">
    <source>
        <dbReference type="PROSITE-ProRule" id="PRU00205"/>
    </source>
</evidence>
<keyword evidence="4 9" id="KW-0812">Transmembrane</keyword>
<sequence>MVRPRGRSNLGVDIRGDTSAPAMSTMNDANAFLVMLHGLRSHANTTLAQQLDSAVSEKSSKPHAKKRRARSLLHRFADTCLKYTWLLPLLITVFLLSLYAINPTTSNPMHSAIFLSYPQPPKYPGGPVMYGKGKKDIAFVAFYTVVLSFTREFIMQQMIRPLAAYAGIKGKGKTARFMEQVYTALYFGVFGPFGLYVMKRSDIWYFNTTAMFEGFPHREHEALFKAYYLLEASYWAQQAIVLLLQLEKPRKDFKELVGHHIITLALIGLSYRFHFTYMGLAVYITHDVSDFFLATSKTLNYLDHWITVPYFGMFVGMWIYLRHVLNLKILWAVLTEFRTVGPFELNWETQQYKCWISQYITFALLASLQAVNLFWLFLILRILANYIFNSVKKDERSDDESEEEEVENAAESKAALVTGVESSEQENQVPPVLVNGEPAPELHNLRSRSGKA</sequence>
<evidence type="ECO:0000256" key="5">
    <source>
        <dbReference type="ARBA" id="ARBA00022824"/>
    </source>
</evidence>
<dbReference type="PROSITE" id="PS50922">
    <property type="entry name" value="TLC"/>
    <property type="match status" value="1"/>
</dbReference>
<dbReference type="OrthoDB" id="3053196at2759"/>
<feature type="region of interest" description="Disordered" evidence="10">
    <location>
        <begin position="417"/>
        <end position="452"/>
    </location>
</feature>
<dbReference type="GeneID" id="83200380"/>
<name>A0A9W9P716_9EURO</name>
<feature type="transmembrane region" description="Helical" evidence="11">
    <location>
        <begin position="137"/>
        <end position="154"/>
    </location>
</feature>
<dbReference type="Proteomes" id="UP001150941">
    <property type="component" value="Unassembled WGS sequence"/>
</dbReference>
<keyword evidence="7 9" id="KW-0472">Membrane</keyword>
<dbReference type="PANTHER" id="PTHR12560">
    <property type="entry name" value="LONGEVITY ASSURANCE FACTOR 1 LAG1"/>
    <property type="match status" value="1"/>
</dbReference>
<dbReference type="PANTHER" id="PTHR12560:SF11">
    <property type="entry name" value="CERAMIDE SYNTHASE LAC1-RELATED"/>
    <property type="match status" value="1"/>
</dbReference>
<accession>A0A9W9P716</accession>
<dbReference type="RefSeq" id="XP_058332080.1">
    <property type="nucleotide sequence ID" value="XM_058473077.1"/>
</dbReference>
<comment type="subcellular location">
    <subcellularLocation>
        <location evidence="1">Endoplasmic reticulum membrane</location>
        <topology evidence="1">Multi-pass membrane protein</topology>
    </subcellularLocation>
</comment>
<feature type="transmembrane region" description="Helical" evidence="11">
    <location>
        <begin position="80"/>
        <end position="101"/>
    </location>
</feature>
<keyword evidence="3" id="KW-0808">Transferase</keyword>
<keyword evidence="5" id="KW-0256">Endoplasmic reticulum</keyword>
<dbReference type="AlphaFoldDB" id="A0A9W9P716"/>
<evidence type="ECO:0000259" key="12">
    <source>
        <dbReference type="PROSITE" id="PS50922"/>
    </source>
</evidence>
<proteinExistence type="inferred from homology"/>
<organism evidence="13 14">
    <name type="scientific">Penicillium chermesinum</name>
    <dbReference type="NCBI Taxonomy" id="63820"/>
    <lineage>
        <taxon>Eukaryota</taxon>
        <taxon>Fungi</taxon>
        <taxon>Dikarya</taxon>
        <taxon>Ascomycota</taxon>
        <taxon>Pezizomycotina</taxon>
        <taxon>Eurotiomycetes</taxon>
        <taxon>Eurotiomycetidae</taxon>
        <taxon>Eurotiales</taxon>
        <taxon>Aspergillaceae</taxon>
        <taxon>Penicillium</taxon>
    </lineage>
</organism>
<evidence type="ECO:0000256" key="1">
    <source>
        <dbReference type="ARBA" id="ARBA00004477"/>
    </source>
</evidence>
<feature type="domain" description="TLC" evidence="12">
    <location>
        <begin position="172"/>
        <end position="388"/>
    </location>
</feature>
<evidence type="ECO:0000256" key="3">
    <source>
        <dbReference type="ARBA" id="ARBA00022679"/>
    </source>
</evidence>
<dbReference type="InterPro" id="IPR006634">
    <property type="entry name" value="TLC-dom"/>
</dbReference>
<dbReference type="SMART" id="SM00724">
    <property type="entry name" value="TLC"/>
    <property type="match status" value="1"/>
</dbReference>
<keyword evidence="6 11" id="KW-1133">Transmembrane helix</keyword>
<gene>
    <name evidence="13" type="ORF">N7468_003780</name>
</gene>
<dbReference type="Pfam" id="PF03798">
    <property type="entry name" value="TRAM_LAG1_CLN8"/>
    <property type="match status" value="1"/>
</dbReference>
<reference evidence="13" key="2">
    <citation type="journal article" date="2023" name="IMA Fungus">
        <title>Comparative genomic study of the Penicillium genus elucidates a diverse pangenome and 15 lateral gene transfer events.</title>
        <authorList>
            <person name="Petersen C."/>
            <person name="Sorensen T."/>
            <person name="Nielsen M.R."/>
            <person name="Sondergaard T.E."/>
            <person name="Sorensen J.L."/>
            <person name="Fitzpatrick D.A."/>
            <person name="Frisvad J.C."/>
            <person name="Nielsen K.L."/>
        </authorList>
    </citation>
    <scope>NUCLEOTIDE SEQUENCE</scope>
    <source>
        <strain evidence="13">IBT 19713</strain>
    </source>
</reference>
<evidence type="ECO:0000256" key="8">
    <source>
        <dbReference type="ARBA" id="ARBA00023180"/>
    </source>
</evidence>
<feature type="transmembrane region" description="Helical" evidence="11">
    <location>
        <begin position="304"/>
        <end position="321"/>
    </location>
</feature>
<comment type="similarity">
    <text evidence="2">Belongs to the sphingosine N-acyltransferase family.</text>
</comment>
<evidence type="ECO:0000256" key="10">
    <source>
        <dbReference type="SAM" id="MobiDB-lite"/>
    </source>
</evidence>
<evidence type="ECO:0000313" key="14">
    <source>
        <dbReference type="Proteomes" id="UP001150941"/>
    </source>
</evidence>
<feature type="transmembrane region" description="Helical" evidence="11">
    <location>
        <begin position="256"/>
        <end position="284"/>
    </location>
</feature>
<feature type="transmembrane region" description="Helical" evidence="11">
    <location>
        <begin position="181"/>
        <end position="198"/>
    </location>
</feature>
<reference evidence="13" key="1">
    <citation type="submission" date="2022-11" db="EMBL/GenBank/DDBJ databases">
        <authorList>
            <person name="Petersen C."/>
        </authorList>
    </citation>
    <scope>NUCLEOTIDE SEQUENCE</scope>
    <source>
        <strain evidence="13">IBT 19713</strain>
    </source>
</reference>
<evidence type="ECO:0000256" key="6">
    <source>
        <dbReference type="ARBA" id="ARBA00022989"/>
    </source>
</evidence>
<evidence type="ECO:0000256" key="2">
    <source>
        <dbReference type="ARBA" id="ARBA00009808"/>
    </source>
</evidence>
<dbReference type="InterPro" id="IPR016439">
    <property type="entry name" value="Lag1/Lac1-like"/>
</dbReference>
<evidence type="ECO:0000256" key="11">
    <source>
        <dbReference type="SAM" id="Phobius"/>
    </source>
</evidence>
<keyword evidence="8" id="KW-0325">Glycoprotein</keyword>